<evidence type="ECO:0000256" key="1">
    <source>
        <dbReference type="SAM" id="MobiDB-lite"/>
    </source>
</evidence>
<dbReference type="InterPro" id="IPR002110">
    <property type="entry name" value="Ankyrin_rpt"/>
</dbReference>
<dbReference type="Gene3D" id="1.25.40.20">
    <property type="entry name" value="Ankyrin repeat-containing domain"/>
    <property type="match status" value="3"/>
</dbReference>
<organism evidence="4 5">
    <name type="scientific">Theobroma cacao</name>
    <name type="common">Cacao</name>
    <name type="synonym">Cocoa</name>
    <dbReference type="NCBI Taxonomy" id="3641"/>
    <lineage>
        <taxon>Eukaryota</taxon>
        <taxon>Viridiplantae</taxon>
        <taxon>Streptophyta</taxon>
        <taxon>Embryophyta</taxon>
        <taxon>Tracheophyta</taxon>
        <taxon>Spermatophyta</taxon>
        <taxon>Magnoliopsida</taxon>
        <taxon>eudicotyledons</taxon>
        <taxon>Gunneridae</taxon>
        <taxon>Pentapetalae</taxon>
        <taxon>rosids</taxon>
        <taxon>malvids</taxon>
        <taxon>Malvales</taxon>
        <taxon>Malvaceae</taxon>
        <taxon>Byttnerioideae</taxon>
        <taxon>Theobroma</taxon>
    </lineage>
</organism>
<dbReference type="PANTHER" id="PTHR24177">
    <property type="entry name" value="CASKIN"/>
    <property type="match status" value="1"/>
</dbReference>
<keyword evidence="2" id="KW-0812">Transmembrane</keyword>
<feature type="region of interest" description="Disordered" evidence="1">
    <location>
        <begin position="297"/>
        <end position="326"/>
    </location>
</feature>
<evidence type="ECO:0000259" key="3">
    <source>
        <dbReference type="Pfam" id="PF13962"/>
    </source>
</evidence>
<proteinExistence type="predicted"/>
<protein>
    <submittedName>
        <fullName evidence="5">Uncharacterized protein LOC18597235</fullName>
    </submittedName>
</protein>
<dbReference type="Gramene" id="Tc06v2_t018900.1">
    <property type="protein sequence ID" value="Tc06v2_p018900.1"/>
    <property type="gene ID" value="Tc06v2_g018900"/>
</dbReference>
<feature type="transmembrane region" description="Helical" evidence="2">
    <location>
        <begin position="566"/>
        <end position="586"/>
    </location>
</feature>
<sequence length="728" mass="83377">MYIFPLLFRVISVHKTPGIVNFILDRYEILFQFRQLNRSSRVKGRERKMAIEVDISRPEMRIFYEMRDAYAKVLKNDAQGLKGIYQTNPDALFNRITACRDTIFHIAAYRGSEEVLQVLVQMVPRPKKRELLKMKNIYGNTILHEVATSASLKAADLLIRELLFSDGISDDERDIRERREILADRNKLGETPFFRAVEYGNKTMVMYLAREIERDGNLENHYKRDDGVSILHIAVISQHFETAIWLLEKDKELAAYKDKNGKTSLHILAGMATAFQSGSPITRILKKAIYYCLPSDPGKEDESDQLPSNQQNKDLEHGDPSKGLNQSDRSKGFKLYCAIWRCLAKGWTMIDHLWSQKKMHVSAVKLAKMLVGTDASWFEPHEPEEDDTICLERKEKEEERVKGAAARKESDEPDTPLFIAASTGIREIVNEILNVYPQAVEHISKTGQNILHVAIMHRKYEVFEVVKSKEEAKRLVRGIDNDGCTILHHAAETKYYQGGTKPTPALKLQQELTWFEKVKNQIPSHFTMHRNKRNVTADQLFKDMHQEQLKTAQDWVKNTSQSCSTVAVLVATVVFAAAYTAPGGFLQDGRPILLEKPLYSFFTVMDVAGLASSLTSVVIFLSILTSSLEFEDFLHTLPRNLSLGFTFLFFSVTSTMLTFTATILLLIHLEKKWTASLTYAAAFLPICVFALFQFPLYYEYFVAAVKSIFDFFRRNLPGNWEFLQIKDD</sequence>
<feature type="domain" description="PGG" evidence="3">
    <location>
        <begin position="554"/>
        <end position="664"/>
    </location>
</feature>
<keyword evidence="2" id="KW-1133">Transmembrane helix</keyword>
<gene>
    <name evidence="5" type="primary">LOC18597235</name>
</gene>
<feature type="transmembrane region" description="Helical" evidence="2">
    <location>
        <begin position="679"/>
        <end position="698"/>
    </location>
</feature>
<evidence type="ECO:0000313" key="4">
    <source>
        <dbReference type="Proteomes" id="UP000694886"/>
    </source>
</evidence>
<dbReference type="AlphaFoldDB" id="A0AB32WFU0"/>
<keyword evidence="2" id="KW-0472">Membrane</keyword>
<feature type="transmembrane region" description="Helical" evidence="2">
    <location>
        <begin position="598"/>
        <end position="623"/>
    </location>
</feature>
<dbReference type="GeneID" id="18597235"/>
<dbReference type="Pfam" id="PF13962">
    <property type="entry name" value="PGG"/>
    <property type="match status" value="1"/>
</dbReference>
<dbReference type="InterPro" id="IPR026961">
    <property type="entry name" value="PGG_dom"/>
</dbReference>
<dbReference type="Pfam" id="PF12796">
    <property type="entry name" value="Ank_2"/>
    <property type="match status" value="2"/>
</dbReference>
<dbReference type="SUPFAM" id="SSF48403">
    <property type="entry name" value="Ankyrin repeat"/>
    <property type="match status" value="2"/>
</dbReference>
<dbReference type="Proteomes" id="UP000694886">
    <property type="component" value="Chromosome 6"/>
</dbReference>
<evidence type="ECO:0000256" key="2">
    <source>
        <dbReference type="SAM" id="Phobius"/>
    </source>
</evidence>
<reference evidence="5" key="2">
    <citation type="submission" date="2025-08" db="UniProtKB">
        <authorList>
            <consortium name="RefSeq"/>
        </authorList>
    </citation>
    <scope>IDENTIFICATION</scope>
</reference>
<dbReference type="PANTHER" id="PTHR24177:SF215">
    <property type="entry name" value="PGG DOMAIN-CONTAINING PROTEIN"/>
    <property type="match status" value="1"/>
</dbReference>
<name>A0AB32WFU0_THECC</name>
<reference evidence="4" key="1">
    <citation type="journal article" date="1997" name="Nucleic Acids Res.">
        <title>tRNAscan-SE: a program for improved detection of transfer RNA genes in genomic sequence.</title>
        <authorList>
            <person name="Lowe T.M."/>
            <person name="Eddy S.R."/>
        </authorList>
    </citation>
    <scope>NUCLEOTIDE SEQUENCE [LARGE SCALE GENOMIC DNA]</scope>
    <source>
        <strain evidence="4">r\B97-61/B2</strain>
    </source>
</reference>
<feature type="transmembrane region" description="Helical" evidence="2">
    <location>
        <begin position="643"/>
        <end position="667"/>
    </location>
</feature>
<dbReference type="KEGG" id="tcc:18597235"/>
<evidence type="ECO:0000313" key="5">
    <source>
        <dbReference type="RefSeq" id="XP_017978188.1"/>
    </source>
</evidence>
<dbReference type="SMART" id="SM00248">
    <property type="entry name" value="ANK"/>
    <property type="match status" value="6"/>
</dbReference>
<dbReference type="RefSeq" id="XP_017978188.1">
    <property type="nucleotide sequence ID" value="XM_018122699.1"/>
</dbReference>
<accession>A0AB32WFU0</accession>
<dbReference type="InterPro" id="IPR036770">
    <property type="entry name" value="Ankyrin_rpt-contain_sf"/>
</dbReference>